<feature type="transmembrane region" description="Helical" evidence="5">
    <location>
        <begin position="102"/>
        <end position="120"/>
    </location>
</feature>
<evidence type="ECO:0000256" key="3">
    <source>
        <dbReference type="ARBA" id="ARBA00022989"/>
    </source>
</evidence>
<accession>A0ABW8PZV0</accession>
<feature type="transmembrane region" description="Helical" evidence="5">
    <location>
        <begin position="220"/>
        <end position="238"/>
    </location>
</feature>
<keyword evidence="7" id="KW-1185">Reference proteome</keyword>
<reference evidence="6 7" key="1">
    <citation type="submission" date="2024-02" db="EMBL/GenBank/DDBJ databases">
        <title>Marinospirillum sp. MEB 164 isolated from Lonar lake sediment.</title>
        <authorList>
            <person name="Joshi A."/>
            <person name="Thite S."/>
        </authorList>
    </citation>
    <scope>NUCLEOTIDE SEQUENCE [LARGE SCALE GENOMIC DNA]</scope>
    <source>
        <strain evidence="6 7">MEB164</strain>
    </source>
</reference>
<name>A0ABW8PZV0_9GAMM</name>
<organism evidence="6 7">
    <name type="scientific">Marinospirillum alkalitolerans</name>
    <dbReference type="NCBI Taxonomy" id="3123374"/>
    <lineage>
        <taxon>Bacteria</taxon>
        <taxon>Pseudomonadati</taxon>
        <taxon>Pseudomonadota</taxon>
        <taxon>Gammaproteobacteria</taxon>
        <taxon>Oceanospirillales</taxon>
        <taxon>Oceanospirillaceae</taxon>
        <taxon>Marinospirillum</taxon>
    </lineage>
</organism>
<keyword evidence="2 5" id="KW-0812">Transmembrane</keyword>
<keyword evidence="3 5" id="KW-1133">Transmembrane helix</keyword>
<evidence type="ECO:0000313" key="6">
    <source>
        <dbReference type="EMBL" id="MFK7161481.1"/>
    </source>
</evidence>
<feature type="transmembrane region" description="Helical" evidence="5">
    <location>
        <begin position="38"/>
        <end position="60"/>
    </location>
</feature>
<evidence type="ECO:0000256" key="5">
    <source>
        <dbReference type="SAM" id="Phobius"/>
    </source>
</evidence>
<sequence>MSDRPAPDSSVLDSTVLDSTVLDGSVLDSLVPQSFVDLWVYLAASPLLHLLLTLLAFMAAQWINRRARGTPFLHPVLVAIALLVGFLLLTETPYGVYFEGAQFIHFLLGPAIVALAVPLFDHRERIRREFVPLILACLAGILTAVLSTYFLVTWLGGEQGTLLSLLPKSVTSPIAMGIAEQLGGFPALAAGIVLITGAVGCVLGPFIFRWLKIEDQAVQGFAMGLAAHGFGTAQSFSVSQLAGAFAGLSMGLTGLLSAFLIPLLVRLLG</sequence>
<dbReference type="Proteomes" id="UP001621714">
    <property type="component" value="Unassembled WGS sequence"/>
</dbReference>
<dbReference type="Pfam" id="PF04172">
    <property type="entry name" value="LrgB"/>
    <property type="match status" value="1"/>
</dbReference>
<protein>
    <submittedName>
        <fullName evidence="6">LrgB family protein</fullName>
    </submittedName>
</protein>
<dbReference type="InterPro" id="IPR007300">
    <property type="entry name" value="CidB/LrgB"/>
</dbReference>
<evidence type="ECO:0000256" key="2">
    <source>
        <dbReference type="ARBA" id="ARBA00022692"/>
    </source>
</evidence>
<gene>
    <name evidence="6" type="ORF">V6U78_10575</name>
</gene>
<comment type="subcellular location">
    <subcellularLocation>
        <location evidence="1">Membrane</location>
        <topology evidence="1">Multi-pass membrane protein</topology>
    </subcellularLocation>
</comment>
<dbReference type="PANTHER" id="PTHR30249:SF0">
    <property type="entry name" value="PLASTIDAL GLYCOLATE_GLYCERATE TRANSLOCATOR 1, CHLOROPLASTIC"/>
    <property type="match status" value="1"/>
</dbReference>
<feature type="transmembrane region" description="Helical" evidence="5">
    <location>
        <begin position="132"/>
        <end position="156"/>
    </location>
</feature>
<dbReference type="PANTHER" id="PTHR30249">
    <property type="entry name" value="PUTATIVE SEROTONIN TRANSPORTER"/>
    <property type="match status" value="1"/>
</dbReference>
<evidence type="ECO:0000256" key="4">
    <source>
        <dbReference type="ARBA" id="ARBA00023136"/>
    </source>
</evidence>
<feature type="transmembrane region" description="Helical" evidence="5">
    <location>
        <begin position="72"/>
        <end position="90"/>
    </location>
</feature>
<feature type="transmembrane region" description="Helical" evidence="5">
    <location>
        <begin position="244"/>
        <end position="265"/>
    </location>
</feature>
<evidence type="ECO:0000313" key="7">
    <source>
        <dbReference type="Proteomes" id="UP001621714"/>
    </source>
</evidence>
<keyword evidence="4 5" id="KW-0472">Membrane</keyword>
<proteinExistence type="predicted"/>
<comment type="caution">
    <text evidence="6">The sequence shown here is derived from an EMBL/GenBank/DDBJ whole genome shotgun (WGS) entry which is preliminary data.</text>
</comment>
<evidence type="ECO:0000256" key="1">
    <source>
        <dbReference type="ARBA" id="ARBA00004141"/>
    </source>
</evidence>
<dbReference type="EMBL" id="JBANFI010000006">
    <property type="protein sequence ID" value="MFK7161481.1"/>
    <property type="molecule type" value="Genomic_DNA"/>
</dbReference>
<feature type="transmembrane region" description="Helical" evidence="5">
    <location>
        <begin position="185"/>
        <end position="208"/>
    </location>
</feature>
<dbReference type="RefSeq" id="WP_405340382.1">
    <property type="nucleotide sequence ID" value="NZ_JBANFI010000006.1"/>
</dbReference>